<dbReference type="SMART" id="SM00587">
    <property type="entry name" value="CHK"/>
    <property type="match status" value="1"/>
</dbReference>
<dbReference type="SUPFAM" id="SSF56112">
    <property type="entry name" value="Protein kinase-like (PK-like)"/>
    <property type="match status" value="1"/>
</dbReference>
<comment type="caution">
    <text evidence="2">The sequence shown here is derived from an EMBL/GenBank/DDBJ whole genome shotgun (WGS) entry which is preliminary data.</text>
</comment>
<dbReference type="Gene3D" id="3.90.1200.10">
    <property type="match status" value="1"/>
</dbReference>
<reference evidence="2" key="2">
    <citation type="journal article" date="2023" name="BMC Genomics">
        <title>Pest status, molecular evolution, and epigenetic factors derived from the genome assembly of Frankliniella fusca, a thysanopteran phytovirus vector.</title>
        <authorList>
            <person name="Catto M.A."/>
            <person name="Labadie P.E."/>
            <person name="Jacobson A.L."/>
            <person name="Kennedy G.G."/>
            <person name="Srinivasan R."/>
            <person name="Hunt B.G."/>
        </authorList>
    </citation>
    <scope>NUCLEOTIDE SEQUENCE</scope>
    <source>
        <strain evidence="2">PL_HMW_Pooled</strain>
    </source>
</reference>
<protein>
    <submittedName>
        <fullName evidence="2">N-acetylmuramate/N-acetylglucosamine kinase</fullName>
    </submittedName>
</protein>
<keyword evidence="2" id="KW-0808">Transferase</keyword>
<name>A0AAE1HT89_9NEOP</name>
<evidence type="ECO:0000259" key="1">
    <source>
        <dbReference type="SMART" id="SM00587"/>
    </source>
</evidence>
<keyword evidence="2" id="KW-0418">Kinase</keyword>
<dbReference type="InterPro" id="IPR011009">
    <property type="entry name" value="Kinase-like_dom_sf"/>
</dbReference>
<feature type="domain" description="CHK kinase-like" evidence="1">
    <location>
        <begin position="126"/>
        <end position="324"/>
    </location>
</feature>
<dbReference type="PANTHER" id="PTHR11012:SF30">
    <property type="entry name" value="PROTEIN KINASE-LIKE DOMAIN-CONTAINING"/>
    <property type="match status" value="1"/>
</dbReference>
<dbReference type="AlphaFoldDB" id="A0AAE1HT89"/>
<reference evidence="2" key="1">
    <citation type="submission" date="2021-07" db="EMBL/GenBank/DDBJ databases">
        <authorList>
            <person name="Catto M.A."/>
            <person name="Jacobson A."/>
            <person name="Kennedy G."/>
            <person name="Labadie P."/>
            <person name="Hunt B.G."/>
            <person name="Srinivasan R."/>
        </authorList>
    </citation>
    <scope>NUCLEOTIDE SEQUENCE</scope>
    <source>
        <strain evidence="2">PL_HMW_Pooled</strain>
        <tissue evidence="2">Head</tissue>
    </source>
</reference>
<dbReference type="EMBL" id="JAHWGI010001278">
    <property type="protein sequence ID" value="KAK3927040.1"/>
    <property type="molecule type" value="Genomic_DNA"/>
</dbReference>
<dbReference type="Pfam" id="PF02958">
    <property type="entry name" value="EcKL"/>
    <property type="match status" value="1"/>
</dbReference>
<dbReference type="PANTHER" id="PTHR11012">
    <property type="entry name" value="PROTEIN KINASE-LIKE DOMAIN-CONTAINING"/>
    <property type="match status" value="1"/>
</dbReference>
<gene>
    <name evidence="2" type="ORF">KUF71_015346</name>
</gene>
<sequence length="437" mass="49346">MAADGPAVAVPPALAKILHDVAIRHGFQKPRLDAEPGSGARDGYSSTVYRVKVTDESDSADMKSLSLICKTSMPLFGDVMTKMYEIEAYSYDKLLPQLESIAKLTDSLPWPRCVHADVQGPPPHTIVLVDMRPERFAMADRSKFMDAEHCRLAMKQLARFHGAGLALKHRKPGTFDEFKKVLDMNIWDTAELRANQKPWTEQSMVIPDMLKAKYPEGSDVHSRLKKIFEANRRDWISLMGPLDGPGYTFIHNDLHVNNMMFQYDKSSGAVTDCRIIDFQMSIYGPPARDVATVLMVCTDKPMRDKHWTSLLQTYHEEVLTTLKAAGCEDPESLFSWAMLQNQMKLVSTYALCMSTMYYYALFADDETIRNFRELIAKISDGTDSNARMELSPNQLAHLEGLVEDLLDWGYLPTIAELEKQLAAYSLEKNALGQNETK</sequence>
<organism evidence="2 3">
    <name type="scientific">Frankliniella fusca</name>
    <dbReference type="NCBI Taxonomy" id="407009"/>
    <lineage>
        <taxon>Eukaryota</taxon>
        <taxon>Metazoa</taxon>
        <taxon>Ecdysozoa</taxon>
        <taxon>Arthropoda</taxon>
        <taxon>Hexapoda</taxon>
        <taxon>Insecta</taxon>
        <taxon>Pterygota</taxon>
        <taxon>Neoptera</taxon>
        <taxon>Paraneoptera</taxon>
        <taxon>Thysanoptera</taxon>
        <taxon>Terebrantia</taxon>
        <taxon>Thripoidea</taxon>
        <taxon>Thripidae</taxon>
        <taxon>Frankliniella</taxon>
    </lineage>
</organism>
<accession>A0AAE1HT89</accession>
<dbReference type="GO" id="GO:0016301">
    <property type="term" value="F:kinase activity"/>
    <property type="evidence" value="ECO:0007669"/>
    <property type="project" value="UniProtKB-KW"/>
</dbReference>
<proteinExistence type="predicted"/>
<dbReference type="InterPro" id="IPR015897">
    <property type="entry name" value="CHK_kinase-like"/>
</dbReference>
<evidence type="ECO:0000313" key="2">
    <source>
        <dbReference type="EMBL" id="KAK3927040.1"/>
    </source>
</evidence>
<evidence type="ECO:0000313" key="3">
    <source>
        <dbReference type="Proteomes" id="UP001219518"/>
    </source>
</evidence>
<keyword evidence="3" id="KW-1185">Reference proteome</keyword>
<dbReference type="Proteomes" id="UP001219518">
    <property type="component" value="Unassembled WGS sequence"/>
</dbReference>
<dbReference type="InterPro" id="IPR004119">
    <property type="entry name" value="EcKL"/>
</dbReference>